<dbReference type="EMBL" id="BGZK01001189">
    <property type="protein sequence ID" value="GBP73863.1"/>
    <property type="molecule type" value="Genomic_DNA"/>
</dbReference>
<evidence type="ECO:0000313" key="1">
    <source>
        <dbReference type="EMBL" id="GBP73863.1"/>
    </source>
</evidence>
<keyword evidence="2" id="KW-1185">Reference proteome</keyword>
<reference evidence="1 2" key="1">
    <citation type="journal article" date="2019" name="Commun. Biol.">
        <title>The bagworm genome reveals a unique fibroin gene that provides high tensile strength.</title>
        <authorList>
            <person name="Kono N."/>
            <person name="Nakamura H."/>
            <person name="Ohtoshi R."/>
            <person name="Tomita M."/>
            <person name="Numata K."/>
            <person name="Arakawa K."/>
        </authorList>
    </citation>
    <scope>NUCLEOTIDE SEQUENCE [LARGE SCALE GENOMIC DNA]</scope>
</reference>
<sequence>MPEWKGRVPLTRSHCERITWNAVTTSPNASGQHTEVLTCPMADSLGDYLGIGCHWTPTWVGSVCSTRHESSPMEWGDMG</sequence>
<organism evidence="1 2">
    <name type="scientific">Eumeta variegata</name>
    <name type="common">Bagworm moth</name>
    <name type="synonym">Eumeta japonica</name>
    <dbReference type="NCBI Taxonomy" id="151549"/>
    <lineage>
        <taxon>Eukaryota</taxon>
        <taxon>Metazoa</taxon>
        <taxon>Ecdysozoa</taxon>
        <taxon>Arthropoda</taxon>
        <taxon>Hexapoda</taxon>
        <taxon>Insecta</taxon>
        <taxon>Pterygota</taxon>
        <taxon>Neoptera</taxon>
        <taxon>Endopterygota</taxon>
        <taxon>Lepidoptera</taxon>
        <taxon>Glossata</taxon>
        <taxon>Ditrysia</taxon>
        <taxon>Tineoidea</taxon>
        <taxon>Psychidae</taxon>
        <taxon>Oiketicinae</taxon>
        <taxon>Eumeta</taxon>
    </lineage>
</organism>
<evidence type="ECO:0000313" key="2">
    <source>
        <dbReference type="Proteomes" id="UP000299102"/>
    </source>
</evidence>
<name>A0A4C1YEV6_EUMVA</name>
<dbReference type="Proteomes" id="UP000299102">
    <property type="component" value="Unassembled WGS sequence"/>
</dbReference>
<comment type="caution">
    <text evidence="1">The sequence shown here is derived from an EMBL/GenBank/DDBJ whole genome shotgun (WGS) entry which is preliminary data.</text>
</comment>
<dbReference type="AlphaFoldDB" id="A0A4C1YEV6"/>
<protein>
    <submittedName>
        <fullName evidence="1">Uncharacterized protein</fullName>
    </submittedName>
</protein>
<proteinExistence type="predicted"/>
<gene>
    <name evidence="1" type="ORF">EVAR_52424_1</name>
</gene>
<accession>A0A4C1YEV6</accession>